<keyword evidence="4" id="KW-0808">Transferase</keyword>
<keyword evidence="4" id="KW-0328">Glycosyltransferase</keyword>
<evidence type="ECO:0000313" key="4">
    <source>
        <dbReference type="EMBL" id="MEE6147337.1"/>
    </source>
</evidence>
<dbReference type="Pfam" id="PF18912">
    <property type="entry name" value="DZR_2"/>
    <property type="match status" value="1"/>
</dbReference>
<reference evidence="4 5" key="1">
    <citation type="submission" date="2024-01" db="EMBL/GenBank/DDBJ databases">
        <title>Description of Olsenella sp. nov., isolated from pig feces.</title>
        <authorList>
            <person name="Chang Y.-H."/>
        </authorList>
    </citation>
    <scope>NUCLEOTIDE SEQUENCE [LARGE SCALE GENOMIC DNA]</scope>
    <source>
        <strain evidence="4 5">YH-ols2223</strain>
    </source>
</reference>
<accession>A0ABU7R9Q6</accession>
<dbReference type="SUPFAM" id="SSF53271">
    <property type="entry name" value="PRTase-like"/>
    <property type="match status" value="1"/>
</dbReference>
<dbReference type="Pfam" id="PF00156">
    <property type="entry name" value="Pribosyltran"/>
    <property type="match status" value="1"/>
</dbReference>
<dbReference type="GO" id="GO:0016757">
    <property type="term" value="F:glycosyltransferase activity"/>
    <property type="evidence" value="ECO:0007669"/>
    <property type="project" value="UniProtKB-KW"/>
</dbReference>
<evidence type="ECO:0000259" key="3">
    <source>
        <dbReference type="Pfam" id="PF18912"/>
    </source>
</evidence>
<dbReference type="PANTHER" id="PTHR47505">
    <property type="entry name" value="DNA UTILIZATION PROTEIN YHGH"/>
    <property type="match status" value="1"/>
</dbReference>
<dbReference type="Proteomes" id="UP001332931">
    <property type="component" value="Unassembled WGS sequence"/>
</dbReference>
<feature type="domain" description="Phosphoribosyltransferase" evidence="2">
    <location>
        <begin position="158"/>
        <end position="253"/>
    </location>
</feature>
<dbReference type="PANTHER" id="PTHR47505:SF1">
    <property type="entry name" value="DNA UTILIZATION PROTEIN YHGH"/>
    <property type="match status" value="1"/>
</dbReference>
<evidence type="ECO:0000256" key="1">
    <source>
        <dbReference type="ARBA" id="ARBA00008007"/>
    </source>
</evidence>
<comment type="caution">
    <text evidence="4">The sequence shown here is derived from an EMBL/GenBank/DDBJ whole genome shotgun (WGS) entry which is preliminary data.</text>
</comment>
<protein>
    <submittedName>
        <fullName evidence="4">Phosphoribosyltransferase family protein</fullName>
    </submittedName>
</protein>
<dbReference type="CDD" id="cd06223">
    <property type="entry name" value="PRTases_typeI"/>
    <property type="match status" value="1"/>
</dbReference>
<dbReference type="SUPFAM" id="SSF161187">
    <property type="entry name" value="YfgJ-like"/>
    <property type="match status" value="1"/>
</dbReference>
<dbReference type="EMBL" id="JAZGJQ010000004">
    <property type="protein sequence ID" value="MEE6147337.1"/>
    <property type="molecule type" value="Genomic_DNA"/>
</dbReference>
<proteinExistence type="inferred from homology"/>
<name>A0ABU7R9Q6_9ACTN</name>
<dbReference type="InterPro" id="IPR051910">
    <property type="entry name" value="ComF/GntX_DNA_util-trans"/>
</dbReference>
<organism evidence="4 5">
    <name type="scientific">Olsenella absiana</name>
    <dbReference type="NCBI Taxonomy" id="3115222"/>
    <lineage>
        <taxon>Bacteria</taxon>
        <taxon>Bacillati</taxon>
        <taxon>Actinomycetota</taxon>
        <taxon>Coriobacteriia</taxon>
        <taxon>Coriobacteriales</taxon>
        <taxon>Atopobiaceae</taxon>
        <taxon>Olsenella</taxon>
    </lineage>
</organism>
<comment type="similarity">
    <text evidence="1">Belongs to the ComF/GntX family.</text>
</comment>
<dbReference type="RefSeq" id="WP_330958105.1">
    <property type="nucleotide sequence ID" value="NZ_JAZGJQ010000004.1"/>
</dbReference>
<dbReference type="Gene3D" id="3.40.50.2020">
    <property type="match status" value="1"/>
</dbReference>
<feature type="domain" description="Double zinc ribbon" evidence="3">
    <location>
        <begin position="24"/>
        <end position="75"/>
    </location>
</feature>
<evidence type="ECO:0000259" key="2">
    <source>
        <dbReference type="Pfam" id="PF00156"/>
    </source>
</evidence>
<gene>
    <name evidence="4" type="ORF">VXJ25_04945</name>
</gene>
<dbReference type="InterPro" id="IPR044005">
    <property type="entry name" value="DZR_2"/>
</dbReference>
<evidence type="ECO:0000313" key="5">
    <source>
        <dbReference type="Proteomes" id="UP001332931"/>
    </source>
</evidence>
<sequence length="256" mass="26336">MDQAFAAGGGAGPRGVAGALAEAALELLWPTRCAGCDQPGELLCEECRASLPWVDQRFACPVCGAPFGWLTCTECDGAWESRATVCALDFAGSGGVARLVACALKDAHELRLAPVMAAAMATSLDEAAALLAPDGAPRADLAATDAICFVPATAKAFARRGFDHMELVSRELSRLTGVPLADVLVRAAAGDQRALGREQRAENLAGSVGCVADVSGLALLLADDVVTTGASMRECARALLARGARSVTCCAFARVW</sequence>
<dbReference type="InterPro" id="IPR029057">
    <property type="entry name" value="PRTase-like"/>
</dbReference>
<keyword evidence="5" id="KW-1185">Reference proteome</keyword>
<dbReference type="InterPro" id="IPR000836">
    <property type="entry name" value="PRTase_dom"/>
</dbReference>